<organism evidence="2 3">
    <name type="scientific">Dysgonomonas macrotermitis</name>
    <dbReference type="NCBI Taxonomy" id="1346286"/>
    <lineage>
        <taxon>Bacteria</taxon>
        <taxon>Pseudomonadati</taxon>
        <taxon>Bacteroidota</taxon>
        <taxon>Bacteroidia</taxon>
        <taxon>Bacteroidales</taxon>
        <taxon>Dysgonomonadaceae</taxon>
        <taxon>Dysgonomonas</taxon>
    </lineage>
</organism>
<dbReference type="Gene3D" id="1.25.40.10">
    <property type="entry name" value="Tetratricopeptide repeat domain"/>
    <property type="match status" value="1"/>
</dbReference>
<dbReference type="EMBL" id="FQUC01000003">
    <property type="protein sequence ID" value="SHE99963.1"/>
    <property type="molecule type" value="Genomic_DNA"/>
</dbReference>
<dbReference type="Gene3D" id="3.30.1330.60">
    <property type="entry name" value="OmpA-like domain"/>
    <property type="match status" value="1"/>
</dbReference>
<dbReference type="InterPro" id="IPR019734">
    <property type="entry name" value="TPR_rpt"/>
</dbReference>
<dbReference type="PROSITE" id="PS50005">
    <property type="entry name" value="TPR"/>
    <property type="match status" value="1"/>
</dbReference>
<gene>
    <name evidence="2" type="ORF">SAMN05444362_10355</name>
</gene>
<dbReference type="RefSeq" id="WP_062177215.1">
    <property type="nucleotide sequence ID" value="NZ_BBXL01000003.1"/>
</dbReference>
<dbReference type="InterPro" id="IPR011990">
    <property type="entry name" value="TPR-like_helical_dom_sf"/>
</dbReference>
<dbReference type="STRING" id="1346286.SAMN05444362_10355"/>
<evidence type="ECO:0000313" key="3">
    <source>
        <dbReference type="Proteomes" id="UP000184480"/>
    </source>
</evidence>
<feature type="repeat" description="TPR" evidence="1">
    <location>
        <begin position="388"/>
        <end position="421"/>
    </location>
</feature>
<dbReference type="PROSITE" id="PS51257">
    <property type="entry name" value="PROKAR_LIPOPROTEIN"/>
    <property type="match status" value="1"/>
</dbReference>
<keyword evidence="3" id="KW-1185">Reference proteome</keyword>
<dbReference type="OrthoDB" id="1465834at2"/>
<accession>A0A1M4Y319</accession>
<evidence type="ECO:0000313" key="2">
    <source>
        <dbReference type="EMBL" id="SHE99963.1"/>
    </source>
</evidence>
<reference evidence="3" key="1">
    <citation type="submission" date="2016-11" db="EMBL/GenBank/DDBJ databases">
        <authorList>
            <person name="Varghese N."/>
            <person name="Submissions S."/>
        </authorList>
    </citation>
    <scope>NUCLEOTIDE SEQUENCE [LARGE SCALE GENOMIC DNA]</scope>
    <source>
        <strain evidence="3">DSM 27370</strain>
    </source>
</reference>
<dbReference type="InterPro" id="IPR036737">
    <property type="entry name" value="OmpA-like_sf"/>
</dbReference>
<dbReference type="SMART" id="SM00028">
    <property type="entry name" value="TPR"/>
    <property type="match status" value="2"/>
</dbReference>
<keyword evidence="1" id="KW-0802">TPR repeat</keyword>
<dbReference type="SUPFAM" id="SSF48452">
    <property type="entry name" value="TPR-like"/>
    <property type="match status" value="1"/>
</dbReference>
<dbReference type="AlphaFoldDB" id="A0A1M4Y319"/>
<evidence type="ECO:0000256" key="1">
    <source>
        <dbReference type="PROSITE-ProRule" id="PRU00339"/>
    </source>
</evidence>
<name>A0A1M4Y319_9BACT</name>
<dbReference type="Proteomes" id="UP000184480">
    <property type="component" value="Unassembled WGS sequence"/>
</dbReference>
<proteinExistence type="predicted"/>
<protein>
    <submittedName>
        <fullName evidence="2">Uncharacterized protein</fullName>
    </submittedName>
</protein>
<sequence>MKAKRKILINSMLVALFAIILVSCSSKLTPLSSSLFSVSPSPMEVQGTKIPVTVNGRFPENWFNKNAEVTVTPILKTGNSEKYGTSVTYQGESVAGNGIVIPQKQGGAFTIKSEFDYEDGMTNPELYLRFTSRIKNKTVELPDVKVAEGLITTVTLANAYTNTPSEAPDDFQKLIKESYDANILFLIQQAQLRSSELNSSNLAAWKNLVKSADENNKQKVNVEVQAYASPDGGYKLNEKLAGEREKNTSEYLEKEFDKQNINTNIYANYTAQDWEGFKKLVEASSLQDKDLVLRVLSMYNDPADREREIKNISIVYKDLAETILPQLRRSRLVANIETIGKTDAELLQAVSTNPSSLNINELLYTANLPGAPAEKIYNVVTQKYPNDYRGWNNLGAYYYSHGQVDAAKQAFAKAQQLDSRAAEPSVNLGLLALADNDVPKAEQLIGSASNANTASEALGLLYLKKGDYSRAVQSFGNTKSNNAALAQILTKNYSQAEQTLSGVENKDATTSYLKAIVAARTNDASGVASALNDAFSADPSLRQRASSDMEFAKFANNAVVSGLLK</sequence>